<sequence>MDQCNHMPPSCMKVCLPCQHWRCWFLLMQLVKCWVKEGQI</sequence>
<dbReference type="EMBL" id="BT140821">
    <property type="protein sequence ID" value="AFK40616.1"/>
    <property type="molecule type" value="mRNA"/>
</dbReference>
<proteinExistence type="evidence at transcript level"/>
<organism evidence="1">
    <name type="scientific">Lotus japonicus</name>
    <name type="common">Lotus corniculatus var. japonicus</name>
    <dbReference type="NCBI Taxonomy" id="34305"/>
    <lineage>
        <taxon>Eukaryota</taxon>
        <taxon>Viridiplantae</taxon>
        <taxon>Streptophyta</taxon>
        <taxon>Embryophyta</taxon>
        <taxon>Tracheophyta</taxon>
        <taxon>Spermatophyta</taxon>
        <taxon>Magnoliopsida</taxon>
        <taxon>eudicotyledons</taxon>
        <taxon>Gunneridae</taxon>
        <taxon>Pentapetalae</taxon>
        <taxon>rosids</taxon>
        <taxon>fabids</taxon>
        <taxon>Fabales</taxon>
        <taxon>Fabaceae</taxon>
        <taxon>Papilionoideae</taxon>
        <taxon>50 kb inversion clade</taxon>
        <taxon>NPAAA clade</taxon>
        <taxon>Hologalegina</taxon>
        <taxon>robinioid clade</taxon>
        <taxon>Loteae</taxon>
        <taxon>Lotus</taxon>
    </lineage>
</organism>
<accession>I3SK24</accession>
<dbReference type="AlphaFoldDB" id="I3SK24"/>
<reference evidence="1" key="1">
    <citation type="submission" date="2012-05" db="EMBL/GenBank/DDBJ databases">
        <authorList>
            <person name="Krishnakumar V."/>
            <person name="Cheung F."/>
            <person name="Xiao Y."/>
            <person name="Chan A."/>
            <person name="Moskal W.A."/>
            <person name="Town C.D."/>
        </authorList>
    </citation>
    <scope>NUCLEOTIDE SEQUENCE</scope>
</reference>
<name>I3SK24_LOTJA</name>
<protein>
    <submittedName>
        <fullName evidence="1">Uncharacterized protein</fullName>
    </submittedName>
</protein>
<evidence type="ECO:0000313" key="1">
    <source>
        <dbReference type="EMBL" id="AFK40616.1"/>
    </source>
</evidence>